<keyword evidence="2 14" id="KW-0547">Nucleotide-binding</keyword>
<dbReference type="GO" id="GO:0003677">
    <property type="term" value="F:DNA binding"/>
    <property type="evidence" value="ECO:0007669"/>
    <property type="project" value="UniProtKB-KW"/>
</dbReference>
<comment type="catalytic activity">
    <reaction evidence="13">
        <text>ATP + H2O = ADP + phosphate + H(+)</text>
        <dbReference type="Rhea" id="RHEA:13065"/>
        <dbReference type="ChEBI" id="CHEBI:15377"/>
        <dbReference type="ChEBI" id="CHEBI:15378"/>
        <dbReference type="ChEBI" id="CHEBI:30616"/>
        <dbReference type="ChEBI" id="CHEBI:43474"/>
        <dbReference type="ChEBI" id="CHEBI:456216"/>
        <dbReference type="EC" id="5.6.2.4"/>
    </reaction>
</comment>
<dbReference type="PROSITE" id="PS51217">
    <property type="entry name" value="UVRD_HELICASE_CTER"/>
    <property type="match status" value="1"/>
</dbReference>
<dbReference type="Pfam" id="PF13361">
    <property type="entry name" value="UvrD_C"/>
    <property type="match status" value="2"/>
</dbReference>
<sequence length="1131" mass="121259">MMSSVSKMLKDDGARRDSISLHDRSILVEAGAGSGKTAVMAGRIAAMLAAGVAPRSIAAVTFTELAASELLSRVRELVADLSAGTIATELRVALPDGLSQAHRDNLAAASAAIDEITCSTIHGFCQRLIKPYPAEADIDPGASVMDRNQADLTFLEIVDGWLRERLSGGQGGILAEMVLHSPGETVALIHKIAENLRRRPTLAAPPVSPVDGHLTAFRQVAANFAGFMDGITAAEPETVTIVEHLTGMAIAVANGPDPVTPAGLVHLLTSRPHPDLCTKAGAFASYRKKGKWAAAAKQAGLSKADGDRLNDAAETHYTACCDAWAALAQAAAGHALAALIDEARPILQRYRDHKRASAQLDFDDLIFAARDLLRDHDAVRRALGQRFAHVLVDEFQDTDPLQTEIFWRLCGEPANGNDDWTQFRIRPGALFLVGDPKQAIYRFRGADVGAYVQARDAFRAQDPDSLLSISTNFRSCASILTFVNERFEAVLSADGQPGFTALDPFHDDRGGLCVAALDIAVADENGKASAEQQRDAEADAIAELCARLIESHPIIDRRSGAERPCQPGDIALLAPTGAELWRYEEALERRGIPVATQAGKGLFRRQEIQDLIALTRVLADRRDTLALGALLRGPLVGLTEEDLLDVIWALPRSEEQPDRIPRLDLSIDPAVIAHPLAREVIERLQSLSRRGNSTTPHELLSQAVDVMRVRPLLLERHRGQAERALANVDLYLSLSTGYAVRGLRAFAEAMTAAWSDEARAVEGRPDAQEEAVALFTMHAAKGLEWPIVIPVNTMTGVVAPESAVIDRQTETFYCPVLGVTPEGYEAARQAEKEELDRERIRLWYVAATRARELLVLPRLDATPSKSAWIGLVDLSLADLPGLDLSHLPAGLTAAGAGIGNTQTRASFAAEAEAIAAAQTRLTWLAPSRDENAAGTVLREEEAALWVGAADDQPPELEAAALVQGGRERGLILHKLMEEVLTGETSEAEAALTERAADLIRALGRSPVADPATGLSAEELAACVVRTLALPDIAALRPGLLAEFPVYAAQASDGVETATAGIADALTVGEDRRPVVVVDWKSDVNPEAQTLDHYRAQVRAYLDMTGAERGLIVLMTRGTVIAVSPSPQTVAA</sequence>
<dbReference type="Pfam" id="PF00580">
    <property type="entry name" value="UvrD-helicase"/>
    <property type="match status" value="1"/>
</dbReference>
<keyword evidence="3" id="KW-0227">DNA damage</keyword>
<dbReference type="EMBL" id="FUYM01000004">
    <property type="protein sequence ID" value="SKB61808.1"/>
    <property type="molecule type" value="Genomic_DNA"/>
</dbReference>
<dbReference type="InterPro" id="IPR038726">
    <property type="entry name" value="PDDEXK_AddAB-type"/>
</dbReference>
<dbReference type="STRING" id="439228.SAMN06295920_104230"/>
<evidence type="ECO:0000256" key="12">
    <source>
        <dbReference type="ARBA" id="ARBA00034808"/>
    </source>
</evidence>
<keyword evidence="6" id="KW-0269">Exonuclease</keyword>
<gene>
    <name evidence="17" type="ORF">SAMN06295920_104230</name>
</gene>
<reference evidence="18" key="1">
    <citation type="submission" date="2017-02" db="EMBL/GenBank/DDBJ databases">
        <authorList>
            <person name="Varghese N."/>
            <person name="Submissions S."/>
        </authorList>
    </citation>
    <scope>NUCLEOTIDE SEQUENCE [LARGE SCALE GENOMIC DNA]</scope>
    <source>
        <strain evidence="18">UM2</strain>
    </source>
</reference>
<evidence type="ECO:0000256" key="5">
    <source>
        <dbReference type="ARBA" id="ARBA00022806"/>
    </source>
</evidence>
<feature type="binding site" evidence="14">
    <location>
        <begin position="30"/>
        <end position="37"/>
    </location>
    <ligand>
        <name>ATP</name>
        <dbReference type="ChEBI" id="CHEBI:30616"/>
    </ligand>
</feature>
<evidence type="ECO:0000256" key="9">
    <source>
        <dbReference type="ARBA" id="ARBA00023204"/>
    </source>
</evidence>
<dbReference type="Proteomes" id="UP000189818">
    <property type="component" value="Unassembled WGS sequence"/>
</dbReference>
<dbReference type="InterPro" id="IPR014017">
    <property type="entry name" value="DNA_helicase_UvrD-like_C"/>
</dbReference>
<keyword evidence="9" id="KW-0234">DNA repair</keyword>
<dbReference type="Gene3D" id="3.90.320.10">
    <property type="match status" value="1"/>
</dbReference>
<dbReference type="PANTHER" id="PTHR11070">
    <property type="entry name" value="UVRD / RECB / PCRA DNA HELICASE FAMILY MEMBER"/>
    <property type="match status" value="1"/>
</dbReference>
<organism evidence="17 18">
    <name type="scientific">Rhizorhabdus histidinilytica</name>
    <dbReference type="NCBI Taxonomy" id="439228"/>
    <lineage>
        <taxon>Bacteria</taxon>
        <taxon>Pseudomonadati</taxon>
        <taxon>Pseudomonadota</taxon>
        <taxon>Alphaproteobacteria</taxon>
        <taxon>Sphingomonadales</taxon>
        <taxon>Sphingomonadaceae</taxon>
        <taxon>Rhizorhabdus</taxon>
    </lineage>
</organism>
<dbReference type="GO" id="GO:0043138">
    <property type="term" value="F:3'-5' DNA helicase activity"/>
    <property type="evidence" value="ECO:0007669"/>
    <property type="project" value="UniProtKB-EC"/>
</dbReference>
<dbReference type="Gene3D" id="3.40.50.300">
    <property type="entry name" value="P-loop containing nucleotide triphosphate hydrolases"/>
    <property type="match status" value="4"/>
</dbReference>
<evidence type="ECO:0000256" key="6">
    <source>
        <dbReference type="ARBA" id="ARBA00022839"/>
    </source>
</evidence>
<dbReference type="InterPro" id="IPR014016">
    <property type="entry name" value="UvrD-like_ATP-bd"/>
</dbReference>
<keyword evidence="7 14" id="KW-0067">ATP-binding</keyword>
<dbReference type="GO" id="GO:0005524">
    <property type="term" value="F:ATP binding"/>
    <property type="evidence" value="ECO:0007669"/>
    <property type="project" value="UniProtKB-UniRule"/>
</dbReference>
<dbReference type="GO" id="GO:0004527">
    <property type="term" value="F:exonuclease activity"/>
    <property type="evidence" value="ECO:0007669"/>
    <property type="project" value="UniProtKB-KW"/>
</dbReference>
<evidence type="ECO:0000256" key="4">
    <source>
        <dbReference type="ARBA" id="ARBA00022801"/>
    </source>
</evidence>
<evidence type="ECO:0000256" key="8">
    <source>
        <dbReference type="ARBA" id="ARBA00023125"/>
    </source>
</evidence>
<evidence type="ECO:0000313" key="17">
    <source>
        <dbReference type="EMBL" id="SKB61808.1"/>
    </source>
</evidence>
<evidence type="ECO:0000256" key="13">
    <source>
        <dbReference type="ARBA" id="ARBA00048988"/>
    </source>
</evidence>
<evidence type="ECO:0000256" key="1">
    <source>
        <dbReference type="ARBA" id="ARBA00022722"/>
    </source>
</evidence>
<keyword evidence="1" id="KW-0540">Nuclease</keyword>
<dbReference type="GO" id="GO:0005829">
    <property type="term" value="C:cytosol"/>
    <property type="evidence" value="ECO:0007669"/>
    <property type="project" value="TreeGrafter"/>
</dbReference>
<dbReference type="GO" id="GO:0000725">
    <property type="term" value="P:recombinational repair"/>
    <property type="evidence" value="ECO:0007669"/>
    <property type="project" value="TreeGrafter"/>
</dbReference>
<keyword evidence="10" id="KW-0413">Isomerase</keyword>
<dbReference type="InterPro" id="IPR011604">
    <property type="entry name" value="PDDEXK-like_dom_sf"/>
</dbReference>
<evidence type="ECO:0000259" key="16">
    <source>
        <dbReference type="PROSITE" id="PS51217"/>
    </source>
</evidence>
<evidence type="ECO:0000256" key="11">
    <source>
        <dbReference type="ARBA" id="ARBA00034617"/>
    </source>
</evidence>
<evidence type="ECO:0000256" key="10">
    <source>
        <dbReference type="ARBA" id="ARBA00023235"/>
    </source>
</evidence>
<evidence type="ECO:0000256" key="3">
    <source>
        <dbReference type="ARBA" id="ARBA00022763"/>
    </source>
</evidence>
<protein>
    <recommendedName>
        <fullName evidence="12">DNA 3'-5' helicase</fullName>
        <ecNumber evidence="12">5.6.2.4</ecNumber>
    </recommendedName>
</protein>
<keyword evidence="4 14" id="KW-0378">Hydrolase</keyword>
<dbReference type="InterPro" id="IPR027417">
    <property type="entry name" value="P-loop_NTPase"/>
</dbReference>
<dbReference type="Pfam" id="PF12705">
    <property type="entry name" value="PDDEXK_1"/>
    <property type="match status" value="1"/>
</dbReference>
<dbReference type="AlphaFoldDB" id="A0A1T5CQL6"/>
<keyword evidence="8" id="KW-0238">DNA-binding</keyword>
<comment type="catalytic activity">
    <reaction evidence="11">
        <text>Couples ATP hydrolysis with the unwinding of duplex DNA by translocating in the 3'-5' direction.</text>
        <dbReference type="EC" id="5.6.2.4"/>
    </reaction>
</comment>
<evidence type="ECO:0000256" key="7">
    <source>
        <dbReference type="ARBA" id="ARBA00022840"/>
    </source>
</evidence>
<keyword evidence="18" id="KW-1185">Reference proteome</keyword>
<feature type="domain" description="UvrD-like helicase ATP-binding" evidence="15">
    <location>
        <begin position="9"/>
        <end position="476"/>
    </location>
</feature>
<evidence type="ECO:0000256" key="14">
    <source>
        <dbReference type="PROSITE-ProRule" id="PRU00560"/>
    </source>
</evidence>
<evidence type="ECO:0000259" key="15">
    <source>
        <dbReference type="PROSITE" id="PS51198"/>
    </source>
</evidence>
<evidence type="ECO:0000256" key="2">
    <source>
        <dbReference type="ARBA" id="ARBA00022741"/>
    </source>
</evidence>
<keyword evidence="5 14" id="KW-0347">Helicase</keyword>
<proteinExistence type="predicted"/>
<feature type="domain" description="UvrD-like helicase C-terminal" evidence="16">
    <location>
        <begin position="477"/>
        <end position="782"/>
    </location>
</feature>
<accession>A0A1T5CQL6</accession>
<dbReference type="SUPFAM" id="SSF52540">
    <property type="entry name" value="P-loop containing nucleoside triphosphate hydrolases"/>
    <property type="match status" value="1"/>
</dbReference>
<dbReference type="PANTHER" id="PTHR11070:SF23">
    <property type="entry name" value="RECBCD ENZYME SUBUNIT RECB"/>
    <property type="match status" value="1"/>
</dbReference>
<dbReference type="PROSITE" id="PS51198">
    <property type="entry name" value="UVRD_HELICASE_ATP_BIND"/>
    <property type="match status" value="1"/>
</dbReference>
<name>A0A1T5CQL6_9SPHN</name>
<dbReference type="InterPro" id="IPR000212">
    <property type="entry name" value="DNA_helicase_UvrD/REP"/>
</dbReference>
<dbReference type="EC" id="5.6.2.4" evidence="12"/>
<dbReference type="GO" id="GO:0009338">
    <property type="term" value="C:exodeoxyribonuclease V complex"/>
    <property type="evidence" value="ECO:0007669"/>
    <property type="project" value="TreeGrafter"/>
</dbReference>
<evidence type="ECO:0000313" key="18">
    <source>
        <dbReference type="Proteomes" id="UP000189818"/>
    </source>
</evidence>